<reference evidence="3" key="1">
    <citation type="journal article" date="2016" name="Genome Announc.">
        <title>Draft Genome Sequences of Five Rapidly Growing Mycobacterium Species, M. thermoresistibile, M. fortuitum subsp. acetamidolyticum, M. canariasense, M. brisbanense, and M. novocastrense.</title>
        <authorList>
            <person name="Katahira K."/>
            <person name="Ogura Y."/>
            <person name="Gotoh Y."/>
            <person name="Hayashi T."/>
        </authorList>
    </citation>
    <scope>NUCLEOTIDE SEQUENCE [LARGE SCALE GENOMIC DNA]</scope>
    <source>
        <strain evidence="3">JCM15298</strain>
    </source>
</reference>
<comment type="caution">
    <text evidence="2">The sequence shown here is derived from an EMBL/GenBank/DDBJ whole genome shotgun (WGS) entry which is preliminary data.</text>
</comment>
<keyword evidence="1" id="KW-1133">Transmembrane helix</keyword>
<sequence>MAANKPSVAARVLYRPVGLASSVAGGLVAGAIFKQVWKLAARSAGNNKQTDPPGALQTEYSFREILLAAALQGVIFSVVKTVIDRQGARMFERATGEWPGS</sequence>
<dbReference type="EMBL" id="BCSY01000062">
    <property type="protein sequence ID" value="GAS96829.1"/>
    <property type="molecule type" value="Genomic_DNA"/>
</dbReference>
<evidence type="ECO:0000313" key="2">
    <source>
        <dbReference type="EMBL" id="GAS96829.1"/>
    </source>
</evidence>
<proteinExistence type="predicted"/>
<feature type="transmembrane region" description="Helical" evidence="1">
    <location>
        <begin position="65"/>
        <end position="83"/>
    </location>
</feature>
<dbReference type="Proteomes" id="UP000069443">
    <property type="component" value="Unassembled WGS sequence"/>
</dbReference>
<gene>
    <name evidence="2" type="ORF">RMCC_3795</name>
</gene>
<organism evidence="2 3">
    <name type="scientific">Mycolicibacterium canariasense</name>
    <name type="common">Mycobacterium canariasense</name>
    <dbReference type="NCBI Taxonomy" id="228230"/>
    <lineage>
        <taxon>Bacteria</taxon>
        <taxon>Bacillati</taxon>
        <taxon>Actinomycetota</taxon>
        <taxon>Actinomycetes</taxon>
        <taxon>Mycobacteriales</taxon>
        <taxon>Mycobacteriaceae</taxon>
        <taxon>Mycolicibacterium</taxon>
    </lineage>
</organism>
<dbReference type="Pfam" id="PF14019">
    <property type="entry name" value="DUF4235"/>
    <property type="match status" value="1"/>
</dbReference>
<reference evidence="3" key="2">
    <citation type="submission" date="2016-02" db="EMBL/GenBank/DDBJ databases">
        <title>Draft genome sequence of five rapidly growing Mycobacterium species.</title>
        <authorList>
            <person name="Katahira K."/>
            <person name="Gotou Y."/>
            <person name="Iida K."/>
            <person name="Ogura Y."/>
            <person name="Hayashi T."/>
        </authorList>
    </citation>
    <scope>NUCLEOTIDE SEQUENCE [LARGE SCALE GENOMIC DNA]</scope>
    <source>
        <strain evidence="3">JCM15298</strain>
    </source>
</reference>
<protein>
    <recommendedName>
        <fullName evidence="4">Integral membrane protein</fullName>
    </recommendedName>
</protein>
<feature type="transmembrane region" description="Helical" evidence="1">
    <location>
        <begin position="12"/>
        <end position="33"/>
    </location>
</feature>
<keyword evidence="1" id="KW-0472">Membrane</keyword>
<name>A0A124E2H3_MYCCR</name>
<dbReference type="InterPro" id="IPR025329">
    <property type="entry name" value="DUF4235"/>
</dbReference>
<dbReference type="AlphaFoldDB" id="A0A124E2H3"/>
<accession>A0A124E2H3</accession>
<dbReference type="STRING" id="228230.RMCC_3795"/>
<dbReference type="OrthoDB" id="5244650at2"/>
<dbReference type="RefSeq" id="WP_062657798.1">
    <property type="nucleotide sequence ID" value="NZ_BCSY01000062.1"/>
</dbReference>
<evidence type="ECO:0008006" key="4">
    <source>
        <dbReference type="Google" id="ProtNLM"/>
    </source>
</evidence>
<evidence type="ECO:0000256" key="1">
    <source>
        <dbReference type="SAM" id="Phobius"/>
    </source>
</evidence>
<keyword evidence="3" id="KW-1185">Reference proteome</keyword>
<keyword evidence="1" id="KW-0812">Transmembrane</keyword>
<evidence type="ECO:0000313" key="3">
    <source>
        <dbReference type="Proteomes" id="UP000069443"/>
    </source>
</evidence>